<organism evidence="2 3">
    <name type="scientific">Cyanobacterium aponinum 0216</name>
    <dbReference type="NCBI Taxonomy" id="2676140"/>
    <lineage>
        <taxon>Bacteria</taxon>
        <taxon>Bacillati</taxon>
        <taxon>Cyanobacteriota</taxon>
        <taxon>Cyanophyceae</taxon>
        <taxon>Oscillatoriophycideae</taxon>
        <taxon>Chroococcales</taxon>
        <taxon>Geminocystaceae</taxon>
        <taxon>Cyanobacterium</taxon>
    </lineage>
</organism>
<feature type="transmembrane region" description="Helical" evidence="1">
    <location>
        <begin position="25"/>
        <end position="48"/>
    </location>
</feature>
<protein>
    <submittedName>
        <fullName evidence="2">DUF3611 family protein</fullName>
    </submittedName>
</protein>
<sequence length="189" mass="20855">MTRESQITQSLPPAIQKVSRNLQLWGFWSFWLQLVLGIISAVTLLFATPALFEAKENTRGIQFGIFSAFISVLLLTAAIVLAFRYGKIGRKIENRDPALRPKKSETIRLIRIGLIFNLVGMVFAIIGAETLVGLALAKLLTLAPQLISPNPQQFVNSLDLLIIQANTNTITAHFTGIVTSLILLDRISN</sequence>
<dbReference type="Proteomes" id="UP000437131">
    <property type="component" value="Unassembled WGS sequence"/>
</dbReference>
<name>A0A844GRP5_9CHRO</name>
<feature type="transmembrane region" description="Helical" evidence="1">
    <location>
        <begin position="60"/>
        <end position="83"/>
    </location>
</feature>
<dbReference type="RefSeq" id="WP_015220767.1">
    <property type="nucleotide sequence ID" value="NZ_WMIA01000011.1"/>
</dbReference>
<comment type="caution">
    <text evidence="2">The sequence shown here is derived from an EMBL/GenBank/DDBJ whole genome shotgun (WGS) entry which is preliminary data.</text>
</comment>
<evidence type="ECO:0000313" key="3">
    <source>
        <dbReference type="Proteomes" id="UP000437131"/>
    </source>
</evidence>
<gene>
    <name evidence="2" type="ORF">GGC33_09660</name>
</gene>
<dbReference type="PANTHER" id="PTHR34548">
    <property type="entry name" value="PROTEIN TIC 21, CHLOROPLASTIC"/>
    <property type="match status" value="1"/>
</dbReference>
<keyword evidence="1" id="KW-0472">Membrane</keyword>
<dbReference type="EMBL" id="WMIA01000011">
    <property type="protein sequence ID" value="MTF39194.1"/>
    <property type="molecule type" value="Genomic_DNA"/>
</dbReference>
<keyword evidence="1" id="KW-1133">Transmembrane helix</keyword>
<reference evidence="2 3" key="1">
    <citation type="submission" date="2019-11" db="EMBL/GenBank/DDBJ databases">
        <title>Isolation of a new High Light Tolerant Cyanobacteria.</title>
        <authorList>
            <person name="Dobson Z."/>
            <person name="Vaughn N."/>
            <person name="Vaughn M."/>
            <person name="Fromme P."/>
            <person name="Mazor Y."/>
        </authorList>
    </citation>
    <scope>NUCLEOTIDE SEQUENCE [LARGE SCALE GENOMIC DNA]</scope>
    <source>
        <strain evidence="2 3">0216</strain>
    </source>
</reference>
<dbReference type="Pfam" id="PF12263">
    <property type="entry name" value="DUF3611"/>
    <property type="match status" value="1"/>
</dbReference>
<evidence type="ECO:0000313" key="2">
    <source>
        <dbReference type="EMBL" id="MTF39194.1"/>
    </source>
</evidence>
<dbReference type="InterPro" id="IPR022051">
    <property type="entry name" value="DUF3611"/>
</dbReference>
<accession>A0A844GRP5</accession>
<feature type="transmembrane region" description="Helical" evidence="1">
    <location>
        <begin position="160"/>
        <end position="184"/>
    </location>
</feature>
<keyword evidence="1" id="KW-0812">Transmembrane</keyword>
<dbReference type="PANTHER" id="PTHR34548:SF2">
    <property type="entry name" value="PROTEIN TIC 21, CHLOROPLASTIC"/>
    <property type="match status" value="1"/>
</dbReference>
<feature type="transmembrane region" description="Helical" evidence="1">
    <location>
        <begin position="109"/>
        <end position="140"/>
    </location>
</feature>
<proteinExistence type="predicted"/>
<dbReference type="AlphaFoldDB" id="A0A844GRP5"/>
<evidence type="ECO:0000256" key="1">
    <source>
        <dbReference type="SAM" id="Phobius"/>
    </source>
</evidence>